<dbReference type="EMBL" id="LXEY01000015">
    <property type="protein sequence ID" value="OAV61813.1"/>
    <property type="molecule type" value="Genomic_DNA"/>
</dbReference>
<name>A0A1B7M0P2_9MICC</name>
<comment type="caution">
    <text evidence="3">The sequence shown here is derived from an EMBL/GenBank/DDBJ whole genome shotgun (WGS) entry which is preliminary data.</text>
</comment>
<evidence type="ECO:0000313" key="3">
    <source>
        <dbReference type="EMBL" id="OAV61813.1"/>
    </source>
</evidence>
<evidence type="ECO:0000313" key="4">
    <source>
        <dbReference type="Proteomes" id="UP000078292"/>
    </source>
</evidence>
<dbReference type="OrthoDB" id="4246007at2"/>
<dbReference type="PANTHER" id="PTHR43476:SF3">
    <property type="entry name" value="FAD-BINDING MONOOXYGENASE"/>
    <property type="match status" value="1"/>
</dbReference>
<dbReference type="SUPFAM" id="SSF51905">
    <property type="entry name" value="FAD/NAD(P)-binding domain"/>
    <property type="match status" value="1"/>
</dbReference>
<dbReference type="InterPro" id="IPR036188">
    <property type="entry name" value="FAD/NAD-bd_sf"/>
</dbReference>
<evidence type="ECO:0000256" key="1">
    <source>
        <dbReference type="ARBA" id="ARBA00023002"/>
    </source>
</evidence>
<dbReference type="GO" id="GO:0071949">
    <property type="term" value="F:FAD binding"/>
    <property type="evidence" value="ECO:0007669"/>
    <property type="project" value="InterPro"/>
</dbReference>
<keyword evidence="4" id="KW-1185">Reference proteome</keyword>
<dbReference type="NCBIfam" id="NF004829">
    <property type="entry name" value="PRK06183.1-3"/>
    <property type="match status" value="1"/>
</dbReference>
<sequence length="550" mass="60163">MKLYDVAVVGLGPVGQAVALLLAERGHSVLAIEKQEKPYPLPRAVTYTPDVARLIDQLGLSDKLAEFSVATDTYEWQTADRQTMLRFDFSQPSGQGWPASTMFNQPSLENALRERGADYDNITVRRGTELRGLHRVAEGANPEVDGAECIRLDVTSRTTKYRQFFARYVIGADGANSTVRQYTDSRIEDLGFFYEWLVLDLIPDGGDTFTPDNLQVCDPARPVTTVSAGPGRRRFEFMRMPDDDLAVFNSDQAAWSMLEPWGYTPENTQLERRALYTFQARWVDRWRDGRLLLAGDAAHLMPPFYGQGMVSGMRDAANLAWKLDLVLRGSADEGLLDTYSTERAEHVKHAIAMSVELGKVICEVDPDKVAARDAHFLAAGPNPQEALPPLPPERLGPGATVVDTTDLPGLVSVNGQLTYRTAGETVTKLGDQLAPGATLVVVDGEKFTVDDVADALAKTTAACSWRAGEELVIVRLEDVTAADLPISDPTTGVINALDVGGVYRDTLTAHKLSVVVIRPDFYYAAALATDTDQHLTGLLAEVANAYQLEA</sequence>
<keyword evidence="1" id="KW-0560">Oxidoreductase</keyword>
<dbReference type="GO" id="GO:0019622">
    <property type="term" value="P:3-(3-hydroxy)phenylpropionate catabolic process"/>
    <property type="evidence" value="ECO:0007669"/>
    <property type="project" value="TreeGrafter"/>
</dbReference>
<dbReference type="InterPro" id="IPR050631">
    <property type="entry name" value="PheA/TfdB_FAD_monoxygenase"/>
</dbReference>
<reference evidence="3 4" key="1">
    <citation type="submission" date="2016-04" db="EMBL/GenBank/DDBJ databases">
        <title>First whole genome shotgun sequence of the bacterium Enteractinococcus sp. strain UASWS1574.</title>
        <authorList>
            <person name="Crovadore J."/>
            <person name="Chablais R."/>
            <person name="Lefort F."/>
        </authorList>
    </citation>
    <scope>NUCLEOTIDE SEQUENCE [LARGE SCALE GENOMIC DNA]</scope>
    <source>
        <strain evidence="3 4">UASWS1574</strain>
    </source>
</reference>
<dbReference type="AlphaFoldDB" id="A0A1B7M0P2"/>
<dbReference type="Gene3D" id="3.50.50.60">
    <property type="entry name" value="FAD/NAD(P)-binding domain"/>
    <property type="match status" value="1"/>
</dbReference>
<evidence type="ECO:0000259" key="2">
    <source>
        <dbReference type="Pfam" id="PF01494"/>
    </source>
</evidence>
<dbReference type="Proteomes" id="UP000078292">
    <property type="component" value="Unassembled WGS sequence"/>
</dbReference>
<dbReference type="PRINTS" id="PR00420">
    <property type="entry name" value="RNGMNOXGNASE"/>
</dbReference>
<organism evidence="3 4">
    <name type="scientific">Enteractinococcus helveticum</name>
    <dbReference type="NCBI Taxonomy" id="1837282"/>
    <lineage>
        <taxon>Bacteria</taxon>
        <taxon>Bacillati</taxon>
        <taxon>Actinomycetota</taxon>
        <taxon>Actinomycetes</taxon>
        <taxon>Micrococcales</taxon>
        <taxon>Micrococcaceae</taxon>
    </lineage>
</organism>
<protein>
    <recommendedName>
        <fullName evidence="2">FAD-binding domain-containing protein</fullName>
    </recommendedName>
</protein>
<dbReference type="STRING" id="1837282.A6F49_07920"/>
<proteinExistence type="predicted"/>
<dbReference type="GO" id="GO:0008688">
    <property type="term" value="F:3-(3-hydroxyphenyl)propionate hydroxylase activity"/>
    <property type="evidence" value="ECO:0007669"/>
    <property type="project" value="TreeGrafter"/>
</dbReference>
<dbReference type="PANTHER" id="PTHR43476">
    <property type="entry name" value="3-(3-HYDROXY-PHENYL)PROPIONATE/3-HYDROXYCINNAMIC ACID HYDROXYLASE"/>
    <property type="match status" value="1"/>
</dbReference>
<gene>
    <name evidence="3" type="ORF">A6F49_07920</name>
</gene>
<dbReference type="RefSeq" id="WP_043057352.1">
    <property type="nucleotide sequence ID" value="NZ_LXEY01000015.1"/>
</dbReference>
<accession>A0A1B7M0P2</accession>
<dbReference type="Gene3D" id="3.30.70.2450">
    <property type="match status" value="1"/>
</dbReference>
<dbReference type="Pfam" id="PF01494">
    <property type="entry name" value="FAD_binding_3"/>
    <property type="match status" value="1"/>
</dbReference>
<dbReference type="InterPro" id="IPR002938">
    <property type="entry name" value="FAD-bd"/>
</dbReference>
<feature type="domain" description="FAD-binding" evidence="2">
    <location>
        <begin position="4"/>
        <end position="352"/>
    </location>
</feature>